<evidence type="ECO:0000313" key="6">
    <source>
        <dbReference type="Proteomes" id="UP000192042"/>
    </source>
</evidence>
<keyword evidence="2 4" id="KW-0479">Metal-binding</keyword>
<keyword evidence="6" id="KW-1185">Reference proteome</keyword>
<gene>
    <name evidence="5" type="primary">speB</name>
    <name evidence="5" type="ORF">NSJP_0528</name>
</gene>
<reference evidence="5 6" key="1">
    <citation type="submission" date="2017-03" db="EMBL/GenBank/DDBJ databases">
        <authorList>
            <person name="Afonso C.L."/>
            <person name="Miller P.J."/>
            <person name="Scott M.A."/>
            <person name="Spackman E."/>
            <person name="Goraichik I."/>
            <person name="Dimitrov K.M."/>
            <person name="Suarez D.L."/>
            <person name="Swayne D.E."/>
        </authorList>
    </citation>
    <scope>NUCLEOTIDE SEQUENCE [LARGE SCALE GENOMIC DNA]</scope>
    <source>
        <strain evidence="5">Genome sequencing of Nitrospira japonica strain NJ11</strain>
    </source>
</reference>
<dbReference type="GO" id="GO:0033389">
    <property type="term" value="P:putrescine biosynthetic process from arginine, via agmatine"/>
    <property type="evidence" value="ECO:0007669"/>
    <property type="project" value="TreeGrafter"/>
</dbReference>
<dbReference type="GO" id="GO:0008783">
    <property type="term" value="F:agmatinase activity"/>
    <property type="evidence" value="ECO:0007669"/>
    <property type="project" value="UniProtKB-EC"/>
</dbReference>
<evidence type="ECO:0000256" key="2">
    <source>
        <dbReference type="ARBA" id="ARBA00022723"/>
    </source>
</evidence>
<comment type="similarity">
    <text evidence="1">Belongs to the arginase family. Agmatinase subfamily.</text>
</comment>
<dbReference type="NCBIfam" id="TIGR01230">
    <property type="entry name" value="agmatinase"/>
    <property type="match status" value="1"/>
</dbReference>
<dbReference type="RefSeq" id="WP_080885337.1">
    <property type="nucleotide sequence ID" value="NZ_LT828648.1"/>
</dbReference>
<name>A0A1W1I122_9BACT</name>
<dbReference type="PANTHER" id="PTHR11358">
    <property type="entry name" value="ARGINASE/AGMATINASE"/>
    <property type="match status" value="1"/>
</dbReference>
<evidence type="ECO:0000256" key="3">
    <source>
        <dbReference type="ARBA" id="ARBA00022801"/>
    </source>
</evidence>
<dbReference type="Pfam" id="PF00491">
    <property type="entry name" value="Arginase"/>
    <property type="match status" value="1"/>
</dbReference>
<evidence type="ECO:0000256" key="4">
    <source>
        <dbReference type="PIRSR" id="PIRSR036979-1"/>
    </source>
</evidence>
<dbReference type="PIRSF" id="PIRSF036979">
    <property type="entry name" value="Arginase"/>
    <property type="match status" value="1"/>
</dbReference>
<dbReference type="PROSITE" id="PS51409">
    <property type="entry name" value="ARGINASE_2"/>
    <property type="match status" value="1"/>
</dbReference>
<evidence type="ECO:0000256" key="1">
    <source>
        <dbReference type="ARBA" id="ARBA00009227"/>
    </source>
</evidence>
<dbReference type="OrthoDB" id="9788689at2"/>
<dbReference type="InterPro" id="IPR005925">
    <property type="entry name" value="Agmatinase-rel"/>
</dbReference>
<dbReference type="Proteomes" id="UP000192042">
    <property type="component" value="Chromosome I"/>
</dbReference>
<dbReference type="InterPro" id="IPR023696">
    <property type="entry name" value="Ureohydrolase_dom_sf"/>
</dbReference>
<dbReference type="AlphaFoldDB" id="A0A1W1I122"/>
<proteinExistence type="inferred from homology"/>
<feature type="binding site" evidence="4">
    <location>
        <position position="233"/>
    </location>
    <ligand>
        <name>Mn(2+)</name>
        <dbReference type="ChEBI" id="CHEBI:29035"/>
        <label>1</label>
    </ligand>
</feature>
<feature type="binding site" evidence="4">
    <location>
        <position position="235"/>
    </location>
    <ligand>
        <name>Mn(2+)</name>
        <dbReference type="ChEBI" id="CHEBI:29035"/>
        <label>1</label>
    </ligand>
</feature>
<accession>A0A1W1I122</accession>
<feature type="binding site" evidence="4">
    <location>
        <position position="119"/>
    </location>
    <ligand>
        <name>Mn(2+)</name>
        <dbReference type="ChEBI" id="CHEBI:29035"/>
        <label>1</label>
    </ligand>
</feature>
<dbReference type="PRINTS" id="PR00116">
    <property type="entry name" value="ARGINASE"/>
</dbReference>
<dbReference type="PANTHER" id="PTHR11358:SF26">
    <property type="entry name" value="GUANIDINO ACID HYDROLASE, MITOCHONDRIAL"/>
    <property type="match status" value="1"/>
</dbReference>
<dbReference type="InterPro" id="IPR006035">
    <property type="entry name" value="Ureohydrolase"/>
</dbReference>
<evidence type="ECO:0000313" key="5">
    <source>
        <dbReference type="EMBL" id="SLM46700.1"/>
    </source>
</evidence>
<dbReference type="STRING" id="1325564.NSJP_0528"/>
<dbReference type="CDD" id="cd11593">
    <property type="entry name" value="Agmatinase-like_2"/>
    <property type="match status" value="1"/>
</dbReference>
<protein>
    <submittedName>
        <fullName evidence="5">Agmatinase</fullName>
        <ecNumber evidence="5">3.5.3.11</ecNumber>
    </submittedName>
</protein>
<dbReference type="EMBL" id="LT828648">
    <property type="protein sequence ID" value="SLM46700.1"/>
    <property type="molecule type" value="Genomic_DNA"/>
</dbReference>
<keyword evidence="3 5" id="KW-0378">Hydrolase</keyword>
<sequence length="311" mass="33682">MTLPDGWEGYERNFLGLEEPWCHPDQAGIYVLPAPYEHTSSYMPGSDKGPSAIIEASHQVEFYDEMLRCEPYREWGGIATTQSLNLAGSVDQAAVDAIEAFVRPHVGTGRFLVTLTGEHTGALGAIRAHAKKYPHLCVLQIDAHGDLRNAYQGNPYSHASVMARVVDDGLPLVQVGVRSICPEEIERIKHTKSITTFFAAPLLDPSGPYEGKASRWIPDVVNACTGPVYLTFDCDGLDASLVPALGTPEPGGLGWYDTLNLVAALANGPGILGMDVSEIAPIEGFVAPQFCVARLIYRMLGRIRAGRRVHG</sequence>
<keyword evidence="4" id="KW-0464">Manganese</keyword>
<feature type="binding site" evidence="4">
    <location>
        <position position="142"/>
    </location>
    <ligand>
        <name>Mn(2+)</name>
        <dbReference type="ChEBI" id="CHEBI:29035"/>
        <label>1</label>
    </ligand>
</feature>
<dbReference type="EC" id="3.5.3.11" evidence="5"/>
<feature type="binding site" evidence="4">
    <location>
        <position position="146"/>
    </location>
    <ligand>
        <name>Mn(2+)</name>
        <dbReference type="ChEBI" id="CHEBI:29035"/>
        <label>1</label>
    </ligand>
</feature>
<dbReference type="SUPFAM" id="SSF52768">
    <property type="entry name" value="Arginase/deacetylase"/>
    <property type="match status" value="1"/>
</dbReference>
<dbReference type="KEGG" id="nja:NSJP_0528"/>
<feature type="binding site" evidence="4">
    <location>
        <position position="144"/>
    </location>
    <ligand>
        <name>Mn(2+)</name>
        <dbReference type="ChEBI" id="CHEBI:29035"/>
        <label>1</label>
    </ligand>
</feature>
<dbReference type="GO" id="GO:0046872">
    <property type="term" value="F:metal ion binding"/>
    <property type="evidence" value="ECO:0007669"/>
    <property type="project" value="UniProtKB-KW"/>
</dbReference>
<comment type="cofactor">
    <cofactor evidence="4">
        <name>Mn(2+)</name>
        <dbReference type="ChEBI" id="CHEBI:29035"/>
    </cofactor>
    <text evidence="4">Binds 2 manganese ions per subunit.</text>
</comment>
<dbReference type="Gene3D" id="3.40.800.10">
    <property type="entry name" value="Ureohydrolase domain"/>
    <property type="match status" value="1"/>
</dbReference>
<organism evidence="5 6">
    <name type="scientific">Nitrospira japonica</name>
    <dbReference type="NCBI Taxonomy" id="1325564"/>
    <lineage>
        <taxon>Bacteria</taxon>
        <taxon>Pseudomonadati</taxon>
        <taxon>Nitrospirota</taxon>
        <taxon>Nitrospiria</taxon>
        <taxon>Nitrospirales</taxon>
        <taxon>Nitrospiraceae</taxon>
        <taxon>Nitrospira</taxon>
    </lineage>
</organism>